<feature type="binding site" evidence="4">
    <location>
        <position position="47"/>
    </location>
    <ligand>
        <name>pyruvate</name>
        <dbReference type="ChEBI" id="CHEBI:15361"/>
    </ligand>
</feature>
<reference evidence="5 6" key="1">
    <citation type="submission" date="2019-10" db="EMBL/GenBank/DDBJ databases">
        <title>Complete genome sequence of Vibrio sp. strain THAF100, isolated from non-filtered water from the water column of tank 6 of a marine aquarium containing stony-coral fragments. Water maintained at 26 degree C.</title>
        <authorList>
            <person name="Ruckert C."/>
            <person name="Franco A."/>
            <person name="Kalinowski J."/>
            <person name="Glaeser S."/>
        </authorList>
    </citation>
    <scope>NUCLEOTIDE SEQUENCE [LARGE SCALE GENOMIC DNA]</scope>
    <source>
        <strain evidence="5 6">THAF100</strain>
        <plasmid evidence="6">pthaf100_a</plasmid>
    </source>
</reference>
<dbReference type="PANTHER" id="PTHR42849:SF1">
    <property type="entry name" value="N-ACETYLNEURAMINATE LYASE"/>
    <property type="match status" value="1"/>
</dbReference>
<dbReference type="PRINTS" id="PR00146">
    <property type="entry name" value="DHPICSNTHASE"/>
</dbReference>
<dbReference type="SUPFAM" id="SSF51569">
    <property type="entry name" value="Aldolase"/>
    <property type="match status" value="1"/>
</dbReference>
<dbReference type="EMBL" id="CP045351">
    <property type="protein sequence ID" value="QFT28255.1"/>
    <property type="molecule type" value="Genomic_DNA"/>
</dbReference>
<dbReference type="PANTHER" id="PTHR42849">
    <property type="entry name" value="N-ACETYLNEURAMINATE LYASE"/>
    <property type="match status" value="1"/>
</dbReference>
<geneLocation type="plasmid" evidence="6">
    <name>pthaf100_a</name>
</geneLocation>
<evidence type="ECO:0000256" key="1">
    <source>
        <dbReference type="ARBA" id="ARBA00023239"/>
    </source>
</evidence>
<evidence type="ECO:0000256" key="3">
    <source>
        <dbReference type="PIRSR" id="PIRSR001365-1"/>
    </source>
</evidence>
<dbReference type="AlphaFoldDB" id="A0A5P9CPS9"/>
<gene>
    <name evidence="5" type="primary">dapA2</name>
    <name evidence="5" type="ORF">FIV01_17835</name>
</gene>
<keyword evidence="6" id="KW-1185">Reference proteome</keyword>
<dbReference type="EC" id="4.3.3.7" evidence="5"/>
<dbReference type="GO" id="GO:0005829">
    <property type="term" value="C:cytosol"/>
    <property type="evidence" value="ECO:0007669"/>
    <property type="project" value="TreeGrafter"/>
</dbReference>
<evidence type="ECO:0000256" key="2">
    <source>
        <dbReference type="PIRNR" id="PIRNR001365"/>
    </source>
</evidence>
<accession>A0A5P9CPS9</accession>
<dbReference type="PIRSF" id="PIRSF001365">
    <property type="entry name" value="DHDPS"/>
    <property type="match status" value="1"/>
</dbReference>
<dbReference type="GO" id="GO:0008747">
    <property type="term" value="F:N-acetylneuraminate lyase activity"/>
    <property type="evidence" value="ECO:0007669"/>
    <property type="project" value="TreeGrafter"/>
</dbReference>
<feature type="active site" description="Schiff-base intermediate with substrate" evidence="3">
    <location>
        <position position="164"/>
    </location>
</feature>
<evidence type="ECO:0000256" key="4">
    <source>
        <dbReference type="PIRSR" id="PIRSR001365-2"/>
    </source>
</evidence>
<keyword evidence="1 2" id="KW-0456">Lyase</keyword>
<dbReference type="SMART" id="SM01130">
    <property type="entry name" value="DHDPS"/>
    <property type="match status" value="1"/>
</dbReference>
<keyword evidence="5" id="KW-0614">Plasmid</keyword>
<dbReference type="CDD" id="cd00408">
    <property type="entry name" value="DHDPS-like"/>
    <property type="match status" value="1"/>
</dbReference>
<dbReference type="GO" id="GO:0019262">
    <property type="term" value="P:N-acetylneuraminate catabolic process"/>
    <property type="evidence" value="ECO:0007669"/>
    <property type="project" value="TreeGrafter"/>
</dbReference>
<dbReference type="OrthoDB" id="199953at2"/>
<name>A0A5P9CPS9_9VIBR</name>
<dbReference type="GO" id="GO:0008840">
    <property type="term" value="F:4-hydroxy-tetrahydrodipicolinate synthase activity"/>
    <property type="evidence" value="ECO:0007669"/>
    <property type="project" value="UniProtKB-EC"/>
</dbReference>
<dbReference type="InterPro" id="IPR013785">
    <property type="entry name" value="Aldolase_TIM"/>
</dbReference>
<comment type="similarity">
    <text evidence="2">Belongs to the DapA family.</text>
</comment>
<evidence type="ECO:0000313" key="5">
    <source>
        <dbReference type="EMBL" id="QFT28255.1"/>
    </source>
</evidence>
<evidence type="ECO:0000313" key="6">
    <source>
        <dbReference type="Proteomes" id="UP000326936"/>
    </source>
</evidence>
<organism evidence="5 6">
    <name type="scientific">Vibrio aquimaris</name>
    <dbReference type="NCBI Taxonomy" id="2587862"/>
    <lineage>
        <taxon>Bacteria</taxon>
        <taxon>Pseudomonadati</taxon>
        <taxon>Pseudomonadota</taxon>
        <taxon>Gammaproteobacteria</taxon>
        <taxon>Vibrionales</taxon>
        <taxon>Vibrionaceae</taxon>
        <taxon>Vibrio</taxon>
    </lineage>
</organism>
<dbReference type="InterPro" id="IPR002220">
    <property type="entry name" value="DapA-like"/>
</dbReference>
<dbReference type="KEGG" id="vaq:FIV01_17835"/>
<sequence length="306" mass="33160">MKLSGIISYPITPFSADERSINFDVLGETLERLLQNGSDAIAPLGSTGESAYLSLEEWRQVADFTVKTVSGRVPVIVGISELTTLQAISKARYAQSIGADAVMIIPVSYWKLTQKEIFNYYQEISESISLPIMVYNNPATSGIDMSPELLVQMFNEIDNVTMVKESSGDIQRMHKLYALSSGKLPFFNGSNPLALEALCAGASGWCTAAPNLIGKKPKALYQSVAAGQLDEAREIFYQQLPMLNFIVSGGIPKAIKAGLVLKGIAAGLPRRPLRGATVEEITLLQSLMDSQSQGVEEALISSYQTI</sequence>
<proteinExistence type="inferred from homology"/>
<feature type="active site" description="Proton donor/acceptor" evidence="3">
    <location>
        <position position="135"/>
    </location>
</feature>
<dbReference type="Gene3D" id="3.20.20.70">
    <property type="entry name" value="Aldolase class I"/>
    <property type="match status" value="1"/>
</dbReference>
<dbReference type="Proteomes" id="UP000326936">
    <property type="component" value="Plasmid pTHAF100_a"/>
</dbReference>
<protein>
    <submittedName>
        <fullName evidence="5">4-hydroxy-tetrahydrodipicolinate synthase</fullName>
        <ecNumber evidence="5">4.3.3.7</ecNumber>
    </submittedName>
</protein>
<dbReference type="Pfam" id="PF00701">
    <property type="entry name" value="DHDPS"/>
    <property type="match status" value="1"/>
</dbReference>
<dbReference type="RefSeq" id="WP_152432288.1">
    <property type="nucleotide sequence ID" value="NZ_CBCSDK010000013.1"/>
</dbReference>